<proteinExistence type="predicted"/>
<sequence>MGSLRPSLRPKRRYLTRSNPFSTPFRAPVTAKTKVPSQTGASTIQKHHRPGLDVGRRQALRGLEGEANAVLGKAEEAG</sequence>
<reference evidence="3" key="1">
    <citation type="submission" date="2021-01" db="EMBL/GenBank/DDBJ databases">
        <title>Complete Genome Sequence of Thermus thermophilus Strain HB5018, Isolated from Mine Onsen Hot Spring.</title>
        <authorList>
            <person name="Miyazaki K."/>
            <person name="Moriya T."/>
            <person name="Nemoto N."/>
            <person name="Oshima T."/>
            <person name="Yura K."/>
            <person name="Bessho Y."/>
        </authorList>
    </citation>
    <scope>NUCLEOTIDE SEQUENCE [LARGE SCALE GENOMIC DNA]</scope>
    <source>
        <strain evidence="3">HB5018</strain>
    </source>
</reference>
<gene>
    <name evidence="2" type="ORF">TthHB5018_19100</name>
</gene>
<evidence type="ECO:0000256" key="1">
    <source>
        <dbReference type="SAM" id="MobiDB-lite"/>
    </source>
</evidence>
<dbReference type="EMBL" id="AP024270">
    <property type="protein sequence ID" value="BCP66976.1"/>
    <property type="molecule type" value="Genomic_DNA"/>
</dbReference>
<dbReference type="AlphaFoldDB" id="A0A7R7TF11"/>
<feature type="compositionally biased region" description="Polar residues" evidence="1">
    <location>
        <begin position="35"/>
        <end position="44"/>
    </location>
</feature>
<feature type="region of interest" description="Disordered" evidence="1">
    <location>
        <begin position="1"/>
        <end position="53"/>
    </location>
</feature>
<evidence type="ECO:0000313" key="2">
    <source>
        <dbReference type="EMBL" id="BCP66976.1"/>
    </source>
</evidence>
<organism evidence="2 3">
    <name type="scientific">Thermus thermophilus</name>
    <dbReference type="NCBI Taxonomy" id="274"/>
    <lineage>
        <taxon>Bacteria</taxon>
        <taxon>Thermotogati</taxon>
        <taxon>Deinococcota</taxon>
        <taxon>Deinococci</taxon>
        <taxon>Thermales</taxon>
        <taxon>Thermaceae</taxon>
        <taxon>Thermus</taxon>
    </lineage>
</organism>
<protein>
    <submittedName>
        <fullName evidence="2">Uncharacterized protein</fullName>
    </submittedName>
</protein>
<accession>A0A7R7TF11</accession>
<dbReference type="Proteomes" id="UP000596099">
    <property type="component" value="Chromosome"/>
</dbReference>
<evidence type="ECO:0000313" key="3">
    <source>
        <dbReference type="Proteomes" id="UP000596099"/>
    </source>
</evidence>
<name>A0A7R7TF11_THETH</name>